<dbReference type="InterPro" id="IPR007110">
    <property type="entry name" value="Ig-like_dom"/>
</dbReference>
<dbReference type="PANTHER" id="PTHR11481">
    <property type="entry name" value="IMMUNOGLOBULIN FC RECEPTOR"/>
    <property type="match status" value="1"/>
</dbReference>
<keyword evidence="6" id="KW-1185">Reference proteome</keyword>
<evidence type="ECO:0000313" key="6">
    <source>
        <dbReference type="Proteomes" id="UP000265020"/>
    </source>
</evidence>
<feature type="region of interest" description="Disordered" evidence="3">
    <location>
        <begin position="253"/>
        <end position="276"/>
    </location>
</feature>
<feature type="domain" description="Ig-like" evidence="4">
    <location>
        <begin position="13"/>
        <end position="60"/>
    </location>
</feature>
<keyword evidence="1" id="KW-0732">Signal</keyword>
<dbReference type="Ensembl" id="ENSCVAT00000009084.1">
    <property type="protein sequence ID" value="ENSCVAP00000004006.1"/>
    <property type="gene ID" value="ENSCVAG00000005365.1"/>
</dbReference>
<dbReference type="AlphaFoldDB" id="A0A3Q2CG21"/>
<dbReference type="PROSITE" id="PS50835">
    <property type="entry name" value="IG_LIKE"/>
    <property type="match status" value="2"/>
</dbReference>
<dbReference type="SUPFAM" id="SSF48726">
    <property type="entry name" value="Immunoglobulin"/>
    <property type="match status" value="3"/>
</dbReference>
<dbReference type="SMART" id="SM00409">
    <property type="entry name" value="IG"/>
    <property type="match status" value="2"/>
</dbReference>
<dbReference type="Proteomes" id="UP000265020">
    <property type="component" value="Unassembled WGS sequence"/>
</dbReference>
<evidence type="ECO:0000256" key="3">
    <source>
        <dbReference type="SAM" id="MobiDB-lite"/>
    </source>
</evidence>
<dbReference type="InterPro" id="IPR013783">
    <property type="entry name" value="Ig-like_fold"/>
</dbReference>
<dbReference type="Pfam" id="PF13895">
    <property type="entry name" value="Ig_2"/>
    <property type="match status" value="1"/>
</dbReference>
<sequence length="276" mass="30450">MILQSTIHVMFRGETVTLRCEIHGGGGAQWTYEWIPSNSNSATSSEYRITAADSRNYRCRGRTGGYITTEWGLLQITATVTLQPNWSQIFRGEKVTLRCEIHGGGGAQWTYEWRPTSRNSPTSSEYRITAADSGEYKCRGRTDVFTITKWGVLSLTDRGSVTLTCSVSSSTDWKFNWFRQGGRGDPVFYTENSNRVTIYKTKALSGSKLTPQTITHSPVLVSLENGNTEAPINESVAPVSLKIFTGTFLPSPLSDTKPSGKKSFKSTAAFNLPTGN</sequence>
<organism evidence="5 6">
    <name type="scientific">Cyprinodon variegatus</name>
    <name type="common">Sheepshead minnow</name>
    <dbReference type="NCBI Taxonomy" id="28743"/>
    <lineage>
        <taxon>Eukaryota</taxon>
        <taxon>Metazoa</taxon>
        <taxon>Chordata</taxon>
        <taxon>Craniata</taxon>
        <taxon>Vertebrata</taxon>
        <taxon>Euteleostomi</taxon>
        <taxon>Actinopterygii</taxon>
        <taxon>Neopterygii</taxon>
        <taxon>Teleostei</taxon>
        <taxon>Neoteleostei</taxon>
        <taxon>Acanthomorphata</taxon>
        <taxon>Ovalentaria</taxon>
        <taxon>Atherinomorphae</taxon>
        <taxon>Cyprinodontiformes</taxon>
        <taxon>Cyprinodontidae</taxon>
        <taxon>Cyprinodon</taxon>
    </lineage>
</organism>
<evidence type="ECO:0000313" key="5">
    <source>
        <dbReference type="Ensembl" id="ENSCVAP00000004006.1"/>
    </source>
</evidence>
<dbReference type="GO" id="GO:0004888">
    <property type="term" value="F:transmembrane signaling receptor activity"/>
    <property type="evidence" value="ECO:0007669"/>
    <property type="project" value="TreeGrafter"/>
</dbReference>
<evidence type="ECO:0000259" key="4">
    <source>
        <dbReference type="PROSITE" id="PS50835"/>
    </source>
</evidence>
<dbReference type="GO" id="GO:0006955">
    <property type="term" value="P:immune response"/>
    <property type="evidence" value="ECO:0007669"/>
    <property type="project" value="TreeGrafter"/>
</dbReference>
<dbReference type="InterPro" id="IPR050488">
    <property type="entry name" value="Ig_Fc_receptor"/>
</dbReference>
<evidence type="ECO:0000256" key="1">
    <source>
        <dbReference type="ARBA" id="ARBA00022729"/>
    </source>
</evidence>
<proteinExistence type="predicted"/>
<dbReference type="Gene3D" id="2.60.40.10">
    <property type="entry name" value="Immunoglobulins"/>
    <property type="match status" value="3"/>
</dbReference>
<dbReference type="InterPro" id="IPR003599">
    <property type="entry name" value="Ig_sub"/>
</dbReference>
<protein>
    <recommendedName>
        <fullName evidence="4">Ig-like domain-containing protein</fullName>
    </recommendedName>
</protein>
<dbReference type="PANTHER" id="PTHR11481:SF64">
    <property type="entry name" value="FC RECEPTOR-LIKE PROTEIN 4"/>
    <property type="match status" value="1"/>
</dbReference>
<dbReference type="GeneTree" id="ENSGT00940000163711"/>
<evidence type="ECO:0000256" key="2">
    <source>
        <dbReference type="ARBA" id="ARBA00023157"/>
    </source>
</evidence>
<accession>A0A3Q2CG21</accession>
<dbReference type="InterPro" id="IPR036179">
    <property type="entry name" value="Ig-like_dom_sf"/>
</dbReference>
<reference evidence="5" key="1">
    <citation type="submission" date="2025-08" db="UniProtKB">
        <authorList>
            <consortium name="Ensembl"/>
        </authorList>
    </citation>
    <scope>IDENTIFICATION</scope>
</reference>
<feature type="compositionally biased region" description="Polar residues" evidence="3">
    <location>
        <begin position="265"/>
        <end position="276"/>
    </location>
</feature>
<dbReference type="GO" id="GO:0009897">
    <property type="term" value="C:external side of plasma membrane"/>
    <property type="evidence" value="ECO:0007669"/>
    <property type="project" value="TreeGrafter"/>
</dbReference>
<keyword evidence="2" id="KW-1015">Disulfide bond</keyword>
<dbReference type="GO" id="GO:0007166">
    <property type="term" value="P:cell surface receptor signaling pathway"/>
    <property type="evidence" value="ECO:0007669"/>
    <property type="project" value="TreeGrafter"/>
</dbReference>
<feature type="domain" description="Ig-like" evidence="4">
    <location>
        <begin position="78"/>
        <end position="148"/>
    </location>
</feature>
<name>A0A3Q2CG21_CYPVA</name>
<reference evidence="5" key="2">
    <citation type="submission" date="2025-09" db="UniProtKB">
        <authorList>
            <consortium name="Ensembl"/>
        </authorList>
    </citation>
    <scope>IDENTIFICATION</scope>
</reference>